<dbReference type="PROSITE" id="PS00674">
    <property type="entry name" value="AAA"/>
    <property type="match status" value="1"/>
</dbReference>
<dbReference type="InterPro" id="IPR050168">
    <property type="entry name" value="AAA_ATPase_domain"/>
</dbReference>
<accession>A0A0A8L7H5</accession>
<sequence length="943" mass="106634">MVLASLELTQEVSNSIAVSLDLWNEFYGNDSISTTPKYVKVVLPSYDKWQQKILVTECGNNDALPFGSASLPKNFIEQSQIRPMFGTIQIEPFAQQVPKLDNLVISLNPDLYDELDHLPKDQQLRFLTLRFNLIFGKTVLNVNQVIYPAFCRVASCSNDFGLVTEQTHMLLVSDSSVVESPHSAGEYTELDHLMQLNVRIESLLDPIPAAYILPPQPDTADDDIFAFVQPSVLLQLGVPSGTFVWLVGEDSKILVQLFVLFAPNAYEYDTVYVHPRVRYALMNQSRVIIQKPNIPLNKFPTANGVTLSRVGCQLNVQRRYQEIISFELSCYFNERQRIVKVGDLIPVTFDSNYAPMFTGDGSSSQHDSLAWFQVEEIESDSIDEFQIIDSSFTRLSTVNITSKEMMSKLICDTDRFYNLSPLFEYDKQIFPYSKRLADILTTAVKCSEKTLFWVLIENVLPYVKKAVIFLSHLEAILEDEQNQQDNTSSKMARLMNVEMAELISEYTEKYQRTIFGGSTNDIDHIPCTVRSKIKFEIDVPVPSERQRLEMFKWYFDPHILNSQTLEFHAELSHSVSLQTVSVQSAGLTPMDIRSIVKAVKYKCYQRVKQKHLLIDMSDITAVINIARDRFSDSIGAPKIPNVTWDDIGGMDMVKGEIMDTIDMPLKHPELFSSGMKKRSGILFYGPPGTGKTLLAKAIASNFSLNFFSVKGPELLNMYIGESEANVRRVFQKARDAKPCVIFLDELDSVAPKRGNQGDSGGVMDRIVSQLLAELDGMSSGGDGVFVIGATNRPDLLDEALLRPGRFDKMLYLGISDTDEKQANIIKALTRKFTLEPEINVLDIAKKCAFNYTGADFYALCSDALLNAMTRVASEVNEKLEEYKMKNKVDISLRYWFDKVATESDLKVLVKLQDFELAQQNLIPSVSEDELRHYLNLKNSFESH</sequence>
<dbReference type="Pfam" id="PF23315">
    <property type="entry name" value="PEX6_4th"/>
    <property type="match status" value="1"/>
</dbReference>
<evidence type="ECO:0000256" key="6">
    <source>
        <dbReference type="ARBA" id="ARBA00023136"/>
    </source>
</evidence>
<dbReference type="GO" id="GO:0016558">
    <property type="term" value="P:protein import into peroxisome matrix"/>
    <property type="evidence" value="ECO:0007669"/>
    <property type="project" value="TreeGrafter"/>
</dbReference>
<comment type="subcellular location">
    <subcellularLocation>
        <location evidence="7">Endomembrane system</location>
        <topology evidence="7">Peripheral membrane protein</topology>
        <orientation evidence="7">Cytoplasmic side</orientation>
    </subcellularLocation>
</comment>
<evidence type="ECO:0000256" key="11">
    <source>
        <dbReference type="ARBA" id="ARBA00048778"/>
    </source>
</evidence>
<evidence type="ECO:0000256" key="4">
    <source>
        <dbReference type="ARBA" id="ARBA00022801"/>
    </source>
</evidence>
<dbReference type="AlphaFoldDB" id="A0A0A8L7H5"/>
<dbReference type="GO" id="GO:0012505">
    <property type="term" value="C:endomembrane system"/>
    <property type="evidence" value="ECO:0007669"/>
    <property type="project" value="UniProtKB-SubCell"/>
</dbReference>
<dbReference type="Gene3D" id="1.10.8.60">
    <property type="match status" value="1"/>
</dbReference>
<evidence type="ECO:0000256" key="3">
    <source>
        <dbReference type="ARBA" id="ARBA00022741"/>
    </source>
</evidence>
<dbReference type="InterPro" id="IPR003959">
    <property type="entry name" value="ATPase_AAA_core"/>
</dbReference>
<name>A0A0A8L7H5_9SACH</name>
<evidence type="ECO:0000256" key="5">
    <source>
        <dbReference type="ARBA" id="ARBA00022840"/>
    </source>
</evidence>
<dbReference type="SMART" id="SM00382">
    <property type="entry name" value="AAA"/>
    <property type="match status" value="1"/>
</dbReference>
<keyword evidence="3" id="KW-0547">Nucleotide-binding</keyword>
<comment type="catalytic activity">
    <reaction evidence="11">
        <text>ATP + H2O = ADP + phosphate + H(+)</text>
        <dbReference type="Rhea" id="RHEA:13065"/>
        <dbReference type="ChEBI" id="CHEBI:15377"/>
        <dbReference type="ChEBI" id="CHEBI:15378"/>
        <dbReference type="ChEBI" id="CHEBI:30616"/>
        <dbReference type="ChEBI" id="CHEBI:43474"/>
        <dbReference type="ChEBI" id="CHEBI:456216"/>
    </reaction>
    <physiologicalReaction direction="left-to-right" evidence="11">
        <dbReference type="Rhea" id="RHEA:13066"/>
    </physiologicalReaction>
</comment>
<comment type="function">
    <text evidence="10">Component of the PEX1-PEX6 AAA ATPase complex, a protein dislocase complex that mediates the ATP-dependent extraction of the PEX5 receptor from peroxisomal membranes, an essential step for PEX5 recycling. Specifically recognizes PEX5 monoubiquitinated at 'Cys-6', and pulls it out of the peroxisome lumen through the PEX2-PEX10-PEX12 retrotranslocation channel. Extraction by the PEX1-PEX6 AAA ATPase complex is accompanied by unfolding of the TPR repeats and release of bound cargo from PEX5.</text>
</comment>
<evidence type="ECO:0000256" key="1">
    <source>
        <dbReference type="ARBA" id="ARBA00006914"/>
    </source>
</evidence>
<evidence type="ECO:0000256" key="7">
    <source>
        <dbReference type="ARBA" id="ARBA00029433"/>
    </source>
</evidence>
<dbReference type="Proteomes" id="UP000031516">
    <property type="component" value="Unassembled WGS sequence"/>
</dbReference>
<dbReference type="CDD" id="cd19527">
    <property type="entry name" value="RecA-like_PEX6_r2"/>
    <property type="match status" value="1"/>
</dbReference>
<dbReference type="EMBL" id="CCBQ010000037">
    <property type="protein sequence ID" value="CDO94186.1"/>
    <property type="molecule type" value="Genomic_DNA"/>
</dbReference>
<dbReference type="FunFam" id="3.40.50.300:FF:000109">
    <property type="entry name" value="Peroxisomal biogenesis factor 6"/>
    <property type="match status" value="1"/>
</dbReference>
<organism evidence="13 14">
    <name type="scientific">Kluyveromyces dobzhanskii CBS 2104</name>
    <dbReference type="NCBI Taxonomy" id="1427455"/>
    <lineage>
        <taxon>Eukaryota</taxon>
        <taxon>Fungi</taxon>
        <taxon>Dikarya</taxon>
        <taxon>Ascomycota</taxon>
        <taxon>Saccharomycotina</taxon>
        <taxon>Saccharomycetes</taxon>
        <taxon>Saccharomycetales</taxon>
        <taxon>Saccharomycetaceae</taxon>
        <taxon>Kluyveromyces</taxon>
    </lineage>
</organism>
<gene>
    <name evidence="13" type="ORF">KLDO_g2464</name>
</gene>
<proteinExistence type="inferred from homology"/>
<dbReference type="PANTHER" id="PTHR23077">
    <property type="entry name" value="AAA-FAMILY ATPASE"/>
    <property type="match status" value="1"/>
</dbReference>
<evidence type="ECO:0000256" key="8">
    <source>
        <dbReference type="ARBA" id="ARBA00034811"/>
    </source>
</evidence>
<evidence type="ECO:0000256" key="10">
    <source>
        <dbReference type="ARBA" id="ARBA00045342"/>
    </source>
</evidence>
<dbReference type="OrthoDB" id="5553750at2759"/>
<dbReference type="InterPro" id="IPR027417">
    <property type="entry name" value="P-loop_NTPase"/>
</dbReference>
<dbReference type="InterPro" id="IPR003593">
    <property type="entry name" value="AAA+_ATPase"/>
</dbReference>
<evidence type="ECO:0000259" key="12">
    <source>
        <dbReference type="SMART" id="SM00382"/>
    </source>
</evidence>
<dbReference type="InterPro" id="IPR056995">
    <property type="entry name" value="PEX6_4th_dom"/>
</dbReference>
<dbReference type="InterPro" id="IPR047533">
    <property type="entry name" value="RecA-like_PEX6_r2"/>
</dbReference>
<evidence type="ECO:0000256" key="2">
    <source>
        <dbReference type="ARBA" id="ARBA00022593"/>
    </source>
</evidence>
<dbReference type="PANTHER" id="PTHR23077:SF9">
    <property type="entry name" value="PEROXISOMAL ATPASE PEX6"/>
    <property type="match status" value="1"/>
</dbReference>
<evidence type="ECO:0000313" key="14">
    <source>
        <dbReference type="Proteomes" id="UP000031516"/>
    </source>
</evidence>
<dbReference type="SUPFAM" id="SSF52540">
    <property type="entry name" value="P-loop containing nucleoside triphosphate hydrolases"/>
    <property type="match status" value="2"/>
</dbReference>
<dbReference type="InterPro" id="IPR003960">
    <property type="entry name" value="ATPase_AAA_CS"/>
</dbReference>
<feature type="domain" description="AAA+ ATPase" evidence="12">
    <location>
        <begin position="677"/>
        <end position="816"/>
    </location>
</feature>
<dbReference type="GO" id="GO:0005778">
    <property type="term" value="C:peroxisomal membrane"/>
    <property type="evidence" value="ECO:0007669"/>
    <property type="project" value="TreeGrafter"/>
</dbReference>
<dbReference type="Gene3D" id="3.40.50.300">
    <property type="entry name" value="P-loop containing nucleotide triphosphate hydrolases"/>
    <property type="match status" value="2"/>
</dbReference>
<dbReference type="GO" id="GO:0005524">
    <property type="term" value="F:ATP binding"/>
    <property type="evidence" value="ECO:0007669"/>
    <property type="project" value="UniProtKB-KW"/>
</dbReference>
<protein>
    <recommendedName>
        <fullName evidence="8">Peroxisomal ATPase PEX6</fullName>
    </recommendedName>
    <alternativeName>
        <fullName evidence="9">Peroxin-6</fullName>
    </alternativeName>
</protein>
<keyword evidence="6" id="KW-0472">Membrane</keyword>
<evidence type="ECO:0000256" key="9">
    <source>
        <dbReference type="ARBA" id="ARBA00034920"/>
    </source>
</evidence>
<evidence type="ECO:0000313" key="13">
    <source>
        <dbReference type="EMBL" id="CDO94186.1"/>
    </source>
</evidence>
<keyword evidence="14" id="KW-1185">Reference proteome</keyword>
<comment type="caution">
    <text evidence="13">The sequence shown here is derived from an EMBL/GenBank/DDBJ whole genome shotgun (WGS) entry which is preliminary data.</text>
</comment>
<dbReference type="Pfam" id="PF00004">
    <property type="entry name" value="AAA"/>
    <property type="match status" value="1"/>
</dbReference>
<keyword evidence="2" id="KW-0962">Peroxisome biogenesis</keyword>
<reference evidence="13 14" key="1">
    <citation type="submission" date="2014-03" db="EMBL/GenBank/DDBJ databases">
        <title>The genome of Kluyveromyces dobzhanskii.</title>
        <authorList>
            <person name="Nystedt B."/>
            <person name="Astrom S."/>
        </authorList>
    </citation>
    <scope>NUCLEOTIDE SEQUENCE [LARGE SCALE GENOMIC DNA]</scope>
    <source>
        <strain evidence="13 14">CBS 2104</strain>
    </source>
</reference>
<dbReference type="FunFam" id="1.10.8.60:FF:000039">
    <property type="entry name" value="peroxisome biogenesis factor 6"/>
    <property type="match status" value="1"/>
</dbReference>
<keyword evidence="5" id="KW-0067">ATP-binding</keyword>
<keyword evidence="4" id="KW-0378">Hydrolase</keyword>
<comment type="similarity">
    <text evidence="1">Belongs to the AAA ATPase family.</text>
</comment>
<dbReference type="GO" id="GO:0005829">
    <property type="term" value="C:cytosol"/>
    <property type="evidence" value="ECO:0007669"/>
    <property type="project" value="TreeGrafter"/>
</dbReference>
<dbReference type="GO" id="GO:0016887">
    <property type="term" value="F:ATP hydrolysis activity"/>
    <property type="evidence" value="ECO:0007669"/>
    <property type="project" value="InterPro"/>
</dbReference>